<organism evidence="1 2">
    <name type="scientific">Lasiodiplodia mahajangana</name>
    <dbReference type="NCBI Taxonomy" id="1108764"/>
    <lineage>
        <taxon>Eukaryota</taxon>
        <taxon>Fungi</taxon>
        <taxon>Dikarya</taxon>
        <taxon>Ascomycota</taxon>
        <taxon>Pezizomycotina</taxon>
        <taxon>Dothideomycetes</taxon>
        <taxon>Dothideomycetes incertae sedis</taxon>
        <taxon>Botryosphaeriales</taxon>
        <taxon>Botryosphaeriaceae</taxon>
        <taxon>Lasiodiplodia</taxon>
    </lineage>
</organism>
<evidence type="ECO:0000313" key="1">
    <source>
        <dbReference type="EMBL" id="KAJ8132847.1"/>
    </source>
</evidence>
<proteinExistence type="predicted"/>
<gene>
    <name evidence="1" type="ORF">O1611_g774</name>
</gene>
<name>A0ACC2JZA4_9PEZI</name>
<keyword evidence="2" id="KW-1185">Reference proteome</keyword>
<protein>
    <submittedName>
        <fullName evidence="1">Uncharacterized protein</fullName>
    </submittedName>
</protein>
<dbReference type="EMBL" id="JAPUUL010000076">
    <property type="protein sequence ID" value="KAJ8132847.1"/>
    <property type="molecule type" value="Genomic_DNA"/>
</dbReference>
<comment type="caution">
    <text evidence="1">The sequence shown here is derived from an EMBL/GenBank/DDBJ whole genome shotgun (WGS) entry which is preliminary data.</text>
</comment>
<sequence length="257" mass="28140">MVAPDSPRWGSFPRSQGASETIASIDINTQELERLGPSVIQASYADQDGTLALASAYTSMLLQLADNAFVMNQSSVTDDEQQGANTLYHLHIFGKYAEKWVDRRLEKGPFVLVYGDLEPCSLLVDNDMRVVCILDWEQSRVVPLQFFKPPLWLANPLAMDLAHPKSNGKEVYGNELLEGGGGGRANANSGFLVATPWEIGRISTGLLFAILTGNGTEDRTCKNVIAYTAATEALKNNIQDDVGMESDSVRHFRARSV</sequence>
<accession>A0ACC2JZA4</accession>
<dbReference type="Proteomes" id="UP001153332">
    <property type="component" value="Unassembled WGS sequence"/>
</dbReference>
<reference evidence="1" key="1">
    <citation type="submission" date="2022-12" db="EMBL/GenBank/DDBJ databases">
        <title>Genome Sequence of Lasiodiplodia mahajangana.</title>
        <authorList>
            <person name="Buettner E."/>
        </authorList>
    </citation>
    <scope>NUCLEOTIDE SEQUENCE</scope>
    <source>
        <strain evidence="1">VT137</strain>
    </source>
</reference>
<evidence type="ECO:0000313" key="2">
    <source>
        <dbReference type="Proteomes" id="UP001153332"/>
    </source>
</evidence>